<accession>A0ABU7AWB1</accession>
<feature type="region of interest" description="Disordered" evidence="1">
    <location>
        <begin position="1"/>
        <end position="26"/>
    </location>
</feature>
<dbReference type="Proteomes" id="UP001345963">
    <property type="component" value="Unassembled WGS sequence"/>
</dbReference>
<organism evidence="2 3">
    <name type="scientific">Ataeniobius toweri</name>
    <dbReference type="NCBI Taxonomy" id="208326"/>
    <lineage>
        <taxon>Eukaryota</taxon>
        <taxon>Metazoa</taxon>
        <taxon>Chordata</taxon>
        <taxon>Craniata</taxon>
        <taxon>Vertebrata</taxon>
        <taxon>Euteleostomi</taxon>
        <taxon>Actinopterygii</taxon>
        <taxon>Neopterygii</taxon>
        <taxon>Teleostei</taxon>
        <taxon>Neoteleostei</taxon>
        <taxon>Acanthomorphata</taxon>
        <taxon>Ovalentaria</taxon>
        <taxon>Atherinomorphae</taxon>
        <taxon>Cyprinodontiformes</taxon>
        <taxon>Goodeidae</taxon>
        <taxon>Ataeniobius</taxon>
    </lineage>
</organism>
<protein>
    <submittedName>
        <fullName evidence="2">Uncharacterized protein</fullName>
    </submittedName>
</protein>
<name>A0ABU7AWB1_9TELE</name>
<feature type="compositionally biased region" description="Polar residues" evidence="1">
    <location>
        <begin position="83"/>
        <end position="92"/>
    </location>
</feature>
<reference evidence="2 3" key="1">
    <citation type="submission" date="2021-07" db="EMBL/GenBank/DDBJ databases">
        <authorList>
            <person name="Palmer J.M."/>
        </authorList>
    </citation>
    <scope>NUCLEOTIDE SEQUENCE [LARGE SCALE GENOMIC DNA]</scope>
    <source>
        <strain evidence="2 3">AT_MEX2019</strain>
        <tissue evidence="2">Muscle</tissue>
    </source>
</reference>
<sequence>MRNQEGTKNRCDQEAGRQREQDYGKELEERLTQNLWRGLKNISGFGQSVRGIADGDQSWADELNCYFNRFSFFPHSLCPLSDPPSSHISSPTDTPPFPRLPSSTATSSTPMPPTHPMQDCLQDQRPSAPHPQQSHLCSS</sequence>
<comment type="caution">
    <text evidence="2">The sequence shown here is derived from an EMBL/GenBank/DDBJ whole genome shotgun (WGS) entry which is preliminary data.</text>
</comment>
<evidence type="ECO:0000256" key="1">
    <source>
        <dbReference type="SAM" id="MobiDB-lite"/>
    </source>
</evidence>
<feature type="compositionally biased region" description="Polar residues" evidence="1">
    <location>
        <begin position="130"/>
        <end position="139"/>
    </location>
</feature>
<evidence type="ECO:0000313" key="3">
    <source>
        <dbReference type="Proteomes" id="UP001345963"/>
    </source>
</evidence>
<proteinExistence type="predicted"/>
<evidence type="ECO:0000313" key="2">
    <source>
        <dbReference type="EMBL" id="MED6242314.1"/>
    </source>
</evidence>
<keyword evidence="3" id="KW-1185">Reference proteome</keyword>
<feature type="region of interest" description="Disordered" evidence="1">
    <location>
        <begin position="81"/>
        <end position="139"/>
    </location>
</feature>
<gene>
    <name evidence="2" type="ORF">ATANTOWER_002881</name>
</gene>
<dbReference type="EMBL" id="JAHUTI010030803">
    <property type="protein sequence ID" value="MED6242314.1"/>
    <property type="molecule type" value="Genomic_DNA"/>
</dbReference>